<dbReference type="InterPro" id="IPR034613">
    <property type="entry name" value="Muconate_cycloisomerase_anti"/>
</dbReference>
<dbReference type="Pfam" id="PF13378">
    <property type="entry name" value="MR_MLE_C"/>
    <property type="match status" value="1"/>
</dbReference>
<evidence type="ECO:0000313" key="5">
    <source>
        <dbReference type="EMBL" id="MEB3372281.1"/>
    </source>
</evidence>
<dbReference type="CDD" id="cd03315">
    <property type="entry name" value="MLE_like"/>
    <property type="match status" value="1"/>
</dbReference>
<keyword evidence="6" id="KW-1185">Reference proteome</keyword>
<dbReference type="Proteomes" id="UP001327093">
    <property type="component" value="Unassembled WGS sequence"/>
</dbReference>
<accession>A0ABU6AL54</accession>
<sequence>MQITSIETVPFTIPYRHPVVAASGVLRSAQHVLVRVHSDDGLVGVGEAVARSFVYGESQASIVAAFREWLEPAVIGLDPFAVEEILERTNWVVANNTARGALDIALHDLRGKATGLPSWRLLGGMQTSVQVTRILGMGEAQEVADEASQAFSEQGVASFKVKVGTHLLSDVARIAAVREAVGEDATIYVDANHGWTAEQAIRALTAMAEYNVALVEEPSPAGDRIGRLRVAQQVPIPIMADESAPTVADAARELTSGSARALSIKTTRTGFTESARLVALADALGARTLLGSQADSMIGAAASLAFGAAHPQVAREPGELDYFSVLADYVVTEPLEVRGGVLTASQRPGIAVEIDEDKLSHYRVDDV</sequence>
<dbReference type="InterPro" id="IPR013342">
    <property type="entry name" value="Mandelate_racemase_C"/>
</dbReference>
<evidence type="ECO:0000256" key="1">
    <source>
        <dbReference type="ARBA" id="ARBA00008031"/>
    </source>
</evidence>
<dbReference type="EMBL" id="JAWLNX010000041">
    <property type="protein sequence ID" value="MEB3372281.1"/>
    <property type="molecule type" value="Genomic_DNA"/>
</dbReference>
<dbReference type="Pfam" id="PF02746">
    <property type="entry name" value="MR_MLE_N"/>
    <property type="match status" value="1"/>
</dbReference>
<dbReference type="PANTHER" id="PTHR48073:SF2">
    <property type="entry name" value="O-SUCCINYLBENZOATE SYNTHASE"/>
    <property type="match status" value="1"/>
</dbReference>
<keyword evidence="2" id="KW-0479">Metal-binding</keyword>
<keyword evidence="3" id="KW-0413">Isomerase</keyword>
<evidence type="ECO:0000313" key="6">
    <source>
        <dbReference type="Proteomes" id="UP001327093"/>
    </source>
</evidence>
<dbReference type="InterPro" id="IPR018110">
    <property type="entry name" value="Mandel_Rmase/mucon_lact_enz_CS"/>
</dbReference>
<comment type="similarity">
    <text evidence="1">Belongs to the mandelate racemase/muconate lactonizing enzyme family.</text>
</comment>
<evidence type="ECO:0000256" key="3">
    <source>
        <dbReference type="ARBA" id="ARBA00023235"/>
    </source>
</evidence>
<dbReference type="PANTHER" id="PTHR48073">
    <property type="entry name" value="O-SUCCINYLBENZOATE SYNTHASE-RELATED"/>
    <property type="match status" value="1"/>
</dbReference>
<dbReference type="SMART" id="SM00922">
    <property type="entry name" value="MR_MLE"/>
    <property type="match status" value="1"/>
</dbReference>
<evidence type="ECO:0000256" key="2">
    <source>
        <dbReference type="ARBA" id="ARBA00022723"/>
    </source>
</evidence>
<dbReference type="SUPFAM" id="SSF51604">
    <property type="entry name" value="Enolase C-terminal domain-like"/>
    <property type="match status" value="1"/>
</dbReference>
<protein>
    <submittedName>
        <fullName evidence="5">Enolase C-terminal domain-like protein</fullName>
    </submittedName>
</protein>
<evidence type="ECO:0000259" key="4">
    <source>
        <dbReference type="SMART" id="SM00922"/>
    </source>
</evidence>
<dbReference type="InterPro" id="IPR029017">
    <property type="entry name" value="Enolase-like_N"/>
</dbReference>
<dbReference type="InterPro" id="IPR013341">
    <property type="entry name" value="Mandelate_racemase_N_dom"/>
</dbReference>
<gene>
    <name evidence="5" type="ORF">R4I43_33260</name>
</gene>
<dbReference type="InterPro" id="IPR029065">
    <property type="entry name" value="Enolase_C-like"/>
</dbReference>
<dbReference type="RefSeq" id="WP_324269704.1">
    <property type="nucleotide sequence ID" value="NZ_JAWLNX010000041.1"/>
</dbReference>
<dbReference type="Gene3D" id="3.20.20.120">
    <property type="entry name" value="Enolase-like C-terminal domain"/>
    <property type="match status" value="1"/>
</dbReference>
<organism evidence="5 6">
    <name type="scientific">Saccharopolyspora mangrovi</name>
    <dbReference type="NCBI Taxonomy" id="3082379"/>
    <lineage>
        <taxon>Bacteria</taxon>
        <taxon>Bacillati</taxon>
        <taxon>Actinomycetota</taxon>
        <taxon>Actinomycetes</taxon>
        <taxon>Pseudonocardiales</taxon>
        <taxon>Pseudonocardiaceae</taxon>
        <taxon>Saccharopolyspora</taxon>
    </lineage>
</organism>
<dbReference type="SFLD" id="SFLDG00180">
    <property type="entry name" value="muconate_cycloisomerase"/>
    <property type="match status" value="1"/>
</dbReference>
<dbReference type="SFLD" id="SFLDF00009">
    <property type="entry name" value="o-succinylbenzoate_synthase"/>
    <property type="match status" value="1"/>
</dbReference>
<comment type="caution">
    <text evidence="5">The sequence shown here is derived from an EMBL/GenBank/DDBJ whole genome shotgun (WGS) entry which is preliminary data.</text>
</comment>
<dbReference type="Gene3D" id="3.30.390.10">
    <property type="entry name" value="Enolase-like, N-terminal domain"/>
    <property type="match status" value="1"/>
</dbReference>
<name>A0ABU6AL54_9PSEU</name>
<dbReference type="InterPro" id="IPR036849">
    <property type="entry name" value="Enolase-like_C_sf"/>
</dbReference>
<dbReference type="SUPFAM" id="SSF54826">
    <property type="entry name" value="Enolase N-terminal domain-like"/>
    <property type="match status" value="1"/>
</dbReference>
<dbReference type="PROSITE" id="PS00909">
    <property type="entry name" value="MR_MLE_2"/>
    <property type="match status" value="1"/>
</dbReference>
<dbReference type="SFLD" id="SFLDS00001">
    <property type="entry name" value="Enolase"/>
    <property type="match status" value="1"/>
</dbReference>
<proteinExistence type="inferred from homology"/>
<feature type="domain" description="Mandelate racemase/muconate lactonizing enzyme C-terminal" evidence="4">
    <location>
        <begin position="140"/>
        <end position="237"/>
    </location>
</feature>
<reference evidence="5 6" key="1">
    <citation type="submission" date="2023-10" db="EMBL/GenBank/DDBJ databases">
        <title>Saccharopolyspora sp. nov., isolated from mangrove soil.</title>
        <authorList>
            <person name="Lu Y."/>
            <person name="Liu W."/>
        </authorList>
    </citation>
    <scope>NUCLEOTIDE SEQUENCE [LARGE SCALE GENOMIC DNA]</scope>
    <source>
        <strain evidence="5 6">S2-29</strain>
    </source>
</reference>